<dbReference type="RefSeq" id="WP_119588136.1">
    <property type="nucleotide sequence ID" value="NZ_CAWODQ010000004.1"/>
</dbReference>
<sequence length="292" mass="32236">MSQTPKISVVIPVWNGERYMRKLLDALTRQTAMAESFEVIVVDNGSTDRTSEIVSGYTFVTLLSEAKPGSYRARNRALEIARGEYVLFTDADCVPDPNWLEEALRISEKSADNEIHAGRITLFQEEKCGKYATLFESLQAFNQESNVAKQHCVTANWLCKKDLLVSNGGFRADLLSGGDFECSRRLIGCGARIVYAPNLVVAHPTRADLASLVHKRRRVLGGSWTLEKDKGTSPLKLLASPVQMFLGQSKMILRSDIGWRDRPGVLAIAGSVAVAGVFEVLRLITGQPPHRS</sequence>
<dbReference type="PANTHER" id="PTHR43685">
    <property type="entry name" value="GLYCOSYLTRANSFERASE"/>
    <property type="match status" value="1"/>
</dbReference>
<feature type="domain" description="Glycosyltransferase 2-like" evidence="1">
    <location>
        <begin position="8"/>
        <end position="113"/>
    </location>
</feature>
<keyword evidence="2" id="KW-0808">Transferase</keyword>
<dbReference type="InterPro" id="IPR050834">
    <property type="entry name" value="Glycosyltransf_2"/>
</dbReference>
<comment type="caution">
    <text evidence="2">The sequence shown here is derived from an EMBL/GenBank/DDBJ whole genome shotgun (WGS) entry which is preliminary data.</text>
</comment>
<dbReference type="CDD" id="cd00761">
    <property type="entry name" value="Glyco_tranf_GTA_type"/>
    <property type="match status" value="1"/>
</dbReference>
<dbReference type="SUPFAM" id="SSF53448">
    <property type="entry name" value="Nucleotide-diphospho-sugar transferases"/>
    <property type="match status" value="1"/>
</dbReference>
<reference evidence="2 3" key="1">
    <citation type="submission" date="2018-08" db="EMBL/GenBank/DDBJ databases">
        <title>Erythrobacter zhengii sp.nov., a bacterium isolated from deep-sea sediment.</title>
        <authorList>
            <person name="Fang C."/>
            <person name="Wu Y.-H."/>
            <person name="Sun C."/>
            <person name="Wang H."/>
            <person name="Cheng H."/>
            <person name="Meng F.-X."/>
            <person name="Wang C.-S."/>
            <person name="Xu X.-W."/>
        </authorList>
    </citation>
    <scope>NUCLEOTIDE SEQUENCE [LARGE SCALE GENOMIC DNA]</scope>
    <source>
        <strain evidence="2 3">V18</strain>
    </source>
</reference>
<dbReference type="Pfam" id="PF00535">
    <property type="entry name" value="Glycos_transf_2"/>
    <property type="match status" value="1"/>
</dbReference>
<evidence type="ECO:0000313" key="2">
    <source>
        <dbReference type="EMBL" id="RIV83051.1"/>
    </source>
</evidence>
<dbReference type="GO" id="GO:0016740">
    <property type="term" value="F:transferase activity"/>
    <property type="evidence" value="ECO:0007669"/>
    <property type="project" value="UniProtKB-KW"/>
</dbReference>
<proteinExistence type="predicted"/>
<dbReference type="Proteomes" id="UP000286576">
    <property type="component" value="Unassembled WGS sequence"/>
</dbReference>
<evidence type="ECO:0000259" key="1">
    <source>
        <dbReference type="Pfam" id="PF00535"/>
    </source>
</evidence>
<dbReference type="AlphaFoldDB" id="A0A418NN44"/>
<protein>
    <submittedName>
        <fullName evidence="2">Glycosyltransferase family 2 protein</fullName>
    </submittedName>
</protein>
<evidence type="ECO:0000313" key="3">
    <source>
        <dbReference type="Proteomes" id="UP000286576"/>
    </source>
</evidence>
<dbReference type="EMBL" id="QXFL01000012">
    <property type="protein sequence ID" value="RIV83051.1"/>
    <property type="molecule type" value="Genomic_DNA"/>
</dbReference>
<name>A0A418NN44_9SPHN</name>
<gene>
    <name evidence="2" type="ORF">D2V07_17160</name>
</gene>
<accession>A0A418NN44</accession>
<dbReference type="Gene3D" id="3.90.550.10">
    <property type="entry name" value="Spore Coat Polysaccharide Biosynthesis Protein SpsA, Chain A"/>
    <property type="match status" value="1"/>
</dbReference>
<dbReference type="PANTHER" id="PTHR43685:SF2">
    <property type="entry name" value="GLYCOSYLTRANSFERASE 2-LIKE DOMAIN-CONTAINING PROTEIN"/>
    <property type="match status" value="1"/>
</dbReference>
<keyword evidence="3" id="KW-1185">Reference proteome</keyword>
<dbReference type="InterPro" id="IPR001173">
    <property type="entry name" value="Glyco_trans_2-like"/>
</dbReference>
<dbReference type="OrthoDB" id="9815923at2"/>
<dbReference type="InterPro" id="IPR029044">
    <property type="entry name" value="Nucleotide-diphossugar_trans"/>
</dbReference>
<organism evidence="2 3">
    <name type="scientific">Aurantiacibacter zhengii</name>
    <dbReference type="NCBI Taxonomy" id="2307003"/>
    <lineage>
        <taxon>Bacteria</taxon>
        <taxon>Pseudomonadati</taxon>
        <taxon>Pseudomonadota</taxon>
        <taxon>Alphaproteobacteria</taxon>
        <taxon>Sphingomonadales</taxon>
        <taxon>Erythrobacteraceae</taxon>
        <taxon>Aurantiacibacter</taxon>
    </lineage>
</organism>